<comment type="caution">
    <text evidence="2">The sequence shown here is derived from an EMBL/GenBank/DDBJ whole genome shotgun (WGS) entry which is preliminary data.</text>
</comment>
<evidence type="ECO:0000259" key="1">
    <source>
        <dbReference type="Pfam" id="PF10057"/>
    </source>
</evidence>
<protein>
    <submittedName>
        <fullName evidence="2">DUF2294 family protein</fullName>
    </submittedName>
</protein>
<accession>A0A848M7D2</accession>
<dbReference type="AlphaFoldDB" id="A0A848M7D2"/>
<gene>
    <name evidence="2" type="ORF">HII30_09440</name>
</gene>
<proteinExistence type="predicted"/>
<sequence length="224" mass="25943">MITQSLINQIASFTGKLLRDRFGKGPESVYVSIGEQCITLHIRNFIGPVEKFLLSKEEEKAFRYTRELLMKSLLPELTHYLKLETGIEVEEMYYDWGLHNATGIIVGLFKNSFHFSPPYDGQAEVHAQVAQLTARVQKLPERIHSWWINPRTLIIVREGILILLEKELIDLGYQDVLKTTKRKLEKRVFGQDIRIGELVGKELADVYVDWDFTRDKGIAAYIFD</sequence>
<dbReference type="Proteomes" id="UP000565468">
    <property type="component" value="Unassembled WGS sequence"/>
</dbReference>
<evidence type="ECO:0000313" key="2">
    <source>
        <dbReference type="EMBL" id="NMO95992.1"/>
    </source>
</evidence>
<dbReference type="EMBL" id="JABBPN010000007">
    <property type="protein sequence ID" value="NMO95992.1"/>
    <property type="molecule type" value="Genomic_DNA"/>
</dbReference>
<dbReference type="Pfam" id="PF10057">
    <property type="entry name" value="MpsC"/>
    <property type="match status" value="1"/>
</dbReference>
<dbReference type="InterPro" id="IPR018745">
    <property type="entry name" value="MpsC"/>
</dbReference>
<reference evidence="2 3" key="1">
    <citation type="submission" date="2020-04" db="EMBL/GenBank/DDBJ databases">
        <title>Paenibacillus algicola sp. nov., a novel marine bacterium producing alginate lyase.</title>
        <authorList>
            <person name="Huang H."/>
        </authorList>
    </citation>
    <scope>NUCLEOTIDE SEQUENCE [LARGE SCALE GENOMIC DNA]</scope>
    <source>
        <strain evidence="2 3">L7-75</strain>
    </source>
</reference>
<feature type="domain" description="Na+-translocating membrane potential-generating system MpsC" evidence="1">
    <location>
        <begin position="5"/>
        <end position="110"/>
    </location>
</feature>
<keyword evidence="3" id="KW-1185">Reference proteome</keyword>
<name>A0A848M7D2_PAELE</name>
<organism evidence="2 3">
    <name type="scientific">Paenibacillus lemnae</name>
    <dbReference type="NCBI Taxonomy" id="1330551"/>
    <lineage>
        <taxon>Bacteria</taxon>
        <taxon>Bacillati</taxon>
        <taxon>Bacillota</taxon>
        <taxon>Bacilli</taxon>
        <taxon>Bacillales</taxon>
        <taxon>Paenibacillaceae</taxon>
        <taxon>Paenibacillus</taxon>
    </lineage>
</organism>
<dbReference type="RefSeq" id="WP_169504783.1">
    <property type="nucleotide sequence ID" value="NZ_JABBPN010000007.1"/>
</dbReference>
<evidence type="ECO:0000313" key="3">
    <source>
        <dbReference type="Proteomes" id="UP000565468"/>
    </source>
</evidence>